<keyword evidence="5 10" id="KW-0812">Transmembrane</keyword>
<organism evidence="12 13">
    <name type="scientific">Streptomyces tropicalis</name>
    <dbReference type="NCBI Taxonomy" id="3034234"/>
    <lineage>
        <taxon>Bacteria</taxon>
        <taxon>Bacillati</taxon>
        <taxon>Actinomycetota</taxon>
        <taxon>Actinomycetes</taxon>
        <taxon>Kitasatosporales</taxon>
        <taxon>Streptomycetaceae</taxon>
        <taxon>Streptomyces</taxon>
    </lineage>
</organism>
<evidence type="ECO:0000256" key="8">
    <source>
        <dbReference type="ARBA" id="ARBA00023136"/>
    </source>
</evidence>
<evidence type="ECO:0000256" key="6">
    <source>
        <dbReference type="ARBA" id="ARBA00022729"/>
    </source>
</evidence>
<keyword evidence="13" id="KW-1185">Reference proteome</keyword>
<dbReference type="Gene3D" id="1.20.1420.20">
    <property type="entry name" value="M75 peptidase, HXXE motif"/>
    <property type="match status" value="1"/>
</dbReference>
<feature type="compositionally biased region" description="Low complexity" evidence="9">
    <location>
        <begin position="328"/>
        <end position="362"/>
    </location>
</feature>
<evidence type="ECO:0000256" key="2">
    <source>
        <dbReference type="ARBA" id="ARBA00004196"/>
    </source>
</evidence>
<reference evidence="12 13" key="1">
    <citation type="submission" date="2023-03" db="EMBL/GenBank/DDBJ databases">
        <title>Draft genome sequence of Streptomyces sp. K1PA1 isolated from peat swamp forest in Thailand.</title>
        <authorList>
            <person name="Klaysubun C."/>
            <person name="Duangmal K."/>
        </authorList>
    </citation>
    <scope>NUCLEOTIDE SEQUENCE [LARGE SCALE GENOMIC DNA]</scope>
    <source>
        <strain evidence="12 13">K1PA1</strain>
    </source>
</reference>
<evidence type="ECO:0000256" key="1">
    <source>
        <dbReference type="ARBA" id="ARBA00004141"/>
    </source>
</evidence>
<comment type="subcellular location">
    <subcellularLocation>
        <location evidence="2">Cell envelope</location>
    </subcellularLocation>
    <subcellularLocation>
        <location evidence="1">Membrane</location>
        <topology evidence="1">Multi-pass membrane protein</topology>
    </subcellularLocation>
</comment>
<dbReference type="Proteomes" id="UP001221150">
    <property type="component" value="Unassembled WGS sequence"/>
</dbReference>
<dbReference type="Pfam" id="PF09375">
    <property type="entry name" value="Peptidase_M75"/>
    <property type="match status" value="1"/>
</dbReference>
<dbReference type="RefSeq" id="WP_276108570.1">
    <property type="nucleotide sequence ID" value="NZ_JARJBB010000004.1"/>
</dbReference>
<dbReference type="CDD" id="cd14656">
    <property type="entry name" value="Imelysin-like_EfeO"/>
    <property type="match status" value="1"/>
</dbReference>
<evidence type="ECO:0000259" key="11">
    <source>
        <dbReference type="Pfam" id="PF09375"/>
    </source>
</evidence>
<comment type="similarity">
    <text evidence="3">Belongs to the EfeM/EfeO family.</text>
</comment>
<accession>A0ABT6A2Z2</accession>
<evidence type="ECO:0000256" key="10">
    <source>
        <dbReference type="SAM" id="Phobius"/>
    </source>
</evidence>
<evidence type="ECO:0000256" key="7">
    <source>
        <dbReference type="ARBA" id="ARBA00022989"/>
    </source>
</evidence>
<feature type="transmembrane region" description="Helical" evidence="10">
    <location>
        <begin position="42"/>
        <end position="62"/>
    </location>
</feature>
<dbReference type="InterPro" id="IPR034981">
    <property type="entry name" value="Imelysin-like_EfeO/Algp7"/>
</dbReference>
<feature type="transmembrane region" description="Helical" evidence="10">
    <location>
        <begin position="105"/>
        <end position="129"/>
    </location>
</feature>
<dbReference type="Pfam" id="PF03239">
    <property type="entry name" value="FTR1"/>
    <property type="match status" value="1"/>
</dbReference>
<dbReference type="InterPro" id="IPR038352">
    <property type="entry name" value="Imelysin_sf"/>
</dbReference>
<evidence type="ECO:0000313" key="13">
    <source>
        <dbReference type="Proteomes" id="UP001221150"/>
    </source>
</evidence>
<comment type="similarity">
    <text evidence="4">Belongs to the oxidase-dependent Fe transporter (OFeT) (TC 9.A.10.1) family.</text>
</comment>
<evidence type="ECO:0000256" key="5">
    <source>
        <dbReference type="ARBA" id="ARBA00022692"/>
    </source>
</evidence>
<dbReference type="InterPro" id="IPR018976">
    <property type="entry name" value="Imelysin-like"/>
</dbReference>
<proteinExistence type="inferred from homology"/>
<evidence type="ECO:0000313" key="12">
    <source>
        <dbReference type="EMBL" id="MDF3299023.1"/>
    </source>
</evidence>
<keyword evidence="8 10" id="KW-0472">Membrane</keyword>
<dbReference type="PANTHER" id="PTHR31632:SF2">
    <property type="entry name" value="PLASMA MEMBRANE IRON PERMEASE"/>
    <property type="match status" value="1"/>
</dbReference>
<feature type="transmembrane region" description="Helical" evidence="10">
    <location>
        <begin position="6"/>
        <end position="30"/>
    </location>
</feature>
<feature type="region of interest" description="Disordered" evidence="9">
    <location>
        <begin position="271"/>
        <end position="373"/>
    </location>
</feature>
<gene>
    <name evidence="12" type="ORF">P3H78_10330</name>
</gene>
<evidence type="ECO:0000256" key="4">
    <source>
        <dbReference type="ARBA" id="ARBA00008333"/>
    </source>
</evidence>
<feature type="compositionally biased region" description="Low complexity" evidence="9">
    <location>
        <begin position="271"/>
        <end position="296"/>
    </location>
</feature>
<keyword evidence="6" id="KW-0732">Signal</keyword>
<protein>
    <submittedName>
        <fullName evidence="12">FTR1 family protein</fullName>
    </submittedName>
</protein>
<dbReference type="InterPro" id="IPR004923">
    <property type="entry name" value="FTR1/Fip1/EfeU"/>
</dbReference>
<evidence type="ECO:0000256" key="9">
    <source>
        <dbReference type="SAM" id="MobiDB-lite"/>
    </source>
</evidence>
<dbReference type="NCBIfam" id="NF041756">
    <property type="entry name" value="EfeU"/>
    <property type="match status" value="1"/>
</dbReference>
<feature type="transmembrane region" description="Helical" evidence="10">
    <location>
        <begin position="74"/>
        <end position="93"/>
    </location>
</feature>
<feature type="domain" description="Imelysin-like" evidence="11">
    <location>
        <begin position="514"/>
        <end position="720"/>
    </location>
</feature>
<feature type="transmembrane region" description="Helical" evidence="10">
    <location>
        <begin position="149"/>
        <end position="170"/>
    </location>
</feature>
<dbReference type="PANTHER" id="PTHR31632">
    <property type="entry name" value="IRON TRANSPORTER FTH1"/>
    <property type="match status" value="1"/>
</dbReference>
<keyword evidence="7 10" id="KW-1133">Transmembrane helix</keyword>
<dbReference type="EMBL" id="JARJBB010000004">
    <property type="protein sequence ID" value="MDF3299023.1"/>
    <property type="molecule type" value="Genomic_DNA"/>
</dbReference>
<feature type="transmembrane region" description="Helical" evidence="10">
    <location>
        <begin position="182"/>
        <end position="202"/>
    </location>
</feature>
<sequence>MWDDAFPSFLIGLREGLEAGLVVSILVATLVRAEARSRLPQVWTGVLAAIALAMSFGAVLTFTAASLPEAAQEAFGGALSVIAVAFVTAMVFWMRRSARNLSGEIRAKVTGALSMGAGMLVLTSFLAVGREGLETALFLWTTARAAGESAGPLSGAAVGLVLAAGLCWGLYRRVLKINLTRFFTATGVVLIVIAAGVLGYGLRDLQEGGVLPGGTSYAVDLGGSVDASSWYSTLVQGVLNLTPTMTWLQTLAYGGYLAVVMTLFVRGVRSSAPARPASPADRPRGTVTTAGAVNGTDVQGRTGSEAGSGRESVAAPQAAEPEPEADYDAPTADSDAPTAGAGPAEPGTAVPEPGAEEPAAGTRKAAAPTSRRRPAWVVPVAVVAVPAVIAGLAVGLGRPKPAGAQTVAVSGTDCGEGFTAPRPGRQAFQMHNTGSRTSEVYLIDPATGAVYGEIEGLAPGTTRDLVATVAGGSYAWRCVPTGARAVTSRAVHVRGGAGARAVVPVSEQDLAAPLARYKQYVGAGLAALVTQAGRLNDDIQHGRLDDARADWLTAHRTYASLGAAYGTFEDFDQKIDGRPDGLPGGAQDPGFSGFHRIEYGLWHGRDADRLKAPARQLATDVEGLRKAFPTQEFDPGDLPLRAHEILENTLQFELTGQADQGSGTELATADANLAGTRELLTVLQPLLTRRAPHLLPTVDADITRVQKLLDAAHDGGHWTPVDRLDTIAGARLDGATGQLLEDLAPVPDLLEIRKSA</sequence>
<name>A0ABT6A2Z2_9ACTN</name>
<comment type="caution">
    <text evidence="12">The sequence shown here is derived from an EMBL/GenBank/DDBJ whole genome shotgun (WGS) entry which is preliminary data.</text>
</comment>
<feature type="transmembrane region" description="Helical" evidence="10">
    <location>
        <begin position="247"/>
        <end position="265"/>
    </location>
</feature>
<feature type="transmembrane region" description="Helical" evidence="10">
    <location>
        <begin position="376"/>
        <end position="396"/>
    </location>
</feature>
<evidence type="ECO:0000256" key="3">
    <source>
        <dbReference type="ARBA" id="ARBA00005989"/>
    </source>
</evidence>